<dbReference type="EMBL" id="SNZV01000003">
    <property type="protein sequence ID" value="TDS14745.1"/>
    <property type="molecule type" value="Genomic_DNA"/>
</dbReference>
<evidence type="ECO:0000313" key="2">
    <source>
        <dbReference type="Proteomes" id="UP000294752"/>
    </source>
</evidence>
<name>A0A4R7D4W3_9SPHI</name>
<keyword evidence="2" id="KW-1185">Reference proteome</keyword>
<dbReference type="AlphaFoldDB" id="A0A4R7D4W3"/>
<evidence type="ECO:0000313" key="1">
    <source>
        <dbReference type="EMBL" id="TDS14745.1"/>
    </source>
</evidence>
<gene>
    <name evidence="1" type="ORF">B0I21_103244</name>
</gene>
<comment type="caution">
    <text evidence="1">The sequence shown here is derived from an EMBL/GenBank/DDBJ whole genome shotgun (WGS) entry which is preliminary data.</text>
</comment>
<sequence length="90" mass="10403">MEFVALTHSILKMLKSKGYTVLHSISPITSEDPTWYPKKMAIERLMQIDNEYLANHSQPLNEIHFLIIQDALDNIPEEYLIGMVFIGDLK</sequence>
<organism evidence="1 2">
    <name type="scientific">Sphingobacterium paludis</name>
    <dbReference type="NCBI Taxonomy" id="1476465"/>
    <lineage>
        <taxon>Bacteria</taxon>
        <taxon>Pseudomonadati</taxon>
        <taxon>Bacteroidota</taxon>
        <taxon>Sphingobacteriia</taxon>
        <taxon>Sphingobacteriales</taxon>
        <taxon>Sphingobacteriaceae</taxon>
        <taxon>Sphingobacterium</taxon>
    </lineage>
</organism>
<proteinExistence type="predicted"/>
<accession>A0A4R7D4W3</accession>
<dbReference type="Proteomes" id="UP000294752">
    <property type="component" value="Unassembled WGS sequence"/>
</dbReference>
<reference evidence="1 2" key="1">
    <citation type="submission" date="2019-03" db="EMBL/GenBank/DDBJ databases">
        <title>Genomic Encyclopedia of Type Strains, Phase III (KMG-III): the genomes of soil and plant-associated and newly described type strains.</title>
        <authorList>
            <person name="Whitman W."/>
        </authorList>
    </citation>
    <scope>NUCLEOTIDE SEQUENCE [LARGE SCALE GENOMIC DNA]</scope>
    <source>
        <strain evidence="1 2">CGMCC 1.12801</strain>
    </source>
</reference>
<protein>
    <submittedName>
        <fullName evidence="1">Uncharacterized protein</fullName>
    </submittedName>
</protein>